<keyword evidence="3" id="KW-1185">Reference proteome</keyword>
<proteinExistence type="predicted"/>
<organism evidence="2 3">
    <name type="scientific">Streptomyces anandii</name>
    <dbReference type="NCBI Taxonomy" id="285454"/>
    <lineage>
        <taxon>Bacteria</taxon>
        <taxon>Bacillati</taxon>
        <taxon>Actinomycetota</taxon>
        <taxon>Actinomycetes</taxon>
        <taxon>Kitasatosporales</taxon>
        <taxon>Streptomycetaceae</taxon>
        <taxon>Streptomyces</taxon>
    </lineage>
</organism>
<reference evidence="2 3" key="1">
    <citation type="submission" date="2024-09" db="EMBL/GenBank/DDBJ databases">
        <title>The Natural Products Discovery Center: Release of the First 8490 Sequenced Strains for Exploring Actinobacteria Biosynthetic Diversity.</title>
        <authorList>
            <person name="Kalkreuter E."/>
            <person name="Kautsar S.A."/>
            <person name="Yang D."/>
            <person name="Bader C.D."/>
            <person name="Teijaro C.N."/>
            <person name="Fluegel L."/>
            <person name="Davis C.M."/>
            <person name="Simpson J.R."/>
            <person name="Lauterbach L."/>
            <person name="Steele A.D."/>
            <person name="Gui C."/>
            <person name="Meng S."/>
            <person name="Li G."/>
            <person name="Viehrig K."/>
            <person name="Ye F."/>
            <person name="Su P."/>
            <person name="Kiefer A.F."/>
            <person name="Nichols A."/>
            <person name="Cepeda A.J."/>
            <person name="Yan W."/>
            <person name="Fan B."/>
            <person name="Jiang Y."/>
            <person name="Adhikari A."/>
            <person name="Zheng C.-J."/>
            <person name="Schuster L."/>
            <person name="Cowan T.M."/>
            <person name="Smanski M.J."/>
            <person name="Chevrette M.G."/>
            <person name="De Carvalho L.P.S."/>
            <person name="Shen B."/>
        </authorList>
    </citation>
    <scope>NUCLEOTIDE SEQUENCE [LARGE SCALE GENOMIC DNA]</scope>
    <source>
        <strain evidence="2 3">NPDC059500</strain>
    </source>
</reference>
<dbReference type="RefSeq" id="WP_381806218.1">
    <property type="nucleotide sequence ID" value="NZ_JBHYTS010000022.1"/>
</dbReference>
<evidence type="ECO:0000313" key="2">
    <source>
        <dbReference type="EMBL" id="MFE1752100.1"/>
    </source>
</evidence>
<evidence type="ECO:0000313" key="3">
    <source>
        <dbReference type="Proteomes" id="UP001599756"/>
    </source>
</evidence>
<dbReference type="Proteomes" id="UP001599756">
    <property type="component" value="Unassembled WGS sequence"/>
</dbReference>
<gene>
    <name evidence="2" type="ORF">ACFW88_16445</name>
</gene>
<evidence type="ECO:0000256" key="1">
    <source>
        <dbReference type="SAM" id="MobiDB-lite"/>
    </source>
</evidence>
<accession>A0ABW6H643</accession>
<dbReference type="EMBL" id="JBHYTS010000022">
    <property type="protein sequence ID" value="MFE1752100.1"/>
    <property type="molecule type" value="Genomic_DNA"/>
</dbReference>
<feature type="region of interest" description="Disordered" evidence="1">
    <location>
        <begin position="36"/>
        <end position="60"/>
    </location>
</feature>
<sequence length="79" mass="8295">MIQQVVHEKAENADASLPGSVALALAVAKELRTPASAPVGRAHRPVPEAPAPQLMGLRTSPARIHRHKVPLGRLTALAV</sequence>
<protein>
    <submittedName>
        <fullName evidence="2">Uncharacterized protein</fullName>
    </submittedName>
</protein>
<name>A0ABW6H643_9ACTN</name>
<comment type="caution">
    <text evidence="2">The sequence shown here is derived from an EMBL/GenBank/DDBJ whole genome shotgun (WGS) entry which is preliminary data.</text>
</comment>